<comment type="similarity">
    <text evidence="2">Belongs to the histone deacetylase family.</text>
</comment>
<dbReference type="Pfam" id="PF00850">
    <property type="entry name" value="Hist_deacetyl"/>
    <property type="match status" value="1"/>
</dbReference>
<evidence type="ECO:0000256" key="5">
    <source>
        <dbReference type="SAM" id="MobiDB-lite"/>
    </source>
</evidence>
<evidence type="ECO:0000259" key="6">
    <source>
        <dbReference type="Pfam" id="PF00850"/>
    </source>
</evidence>
<dbReference type="PANTHER" id="PTHR10625">
    <property type="entry name" value="HISTONE DEACETYLASE HDAC1-RELATED"/>
    <property type="match status" value="1"/>
</dbReference>
<dbReference type="PRINTS" id="PR01272">
    <property type="entry name" value="ACUCPROTEIN"/>
</dbReference>
<accession>A0ABY6G255</accession>
<dbReference type="InterPro" id="IPR023801">
    <property type="entry name" value="His_deacetylse_dom"/>
</dbReference>
<comment type="pathway">
    <text evidence="1">Ketone degradation; acetoin degradation.</text>
</comment>
<evidence type="ECO:0000256" key="1">
    <source>
        <dbReference type="ARBA" id="ARBA00005101"/>
    </source>
</evidence>
<dbReference type="SUPFAM" id="SSF52768">
    <property type="entry name" value="Arginase/deacetylase"/>
    <property type="match status" value="1"/>
</dbReference>
<organism evidence="7 8">
    <name type="scientific">Brachybacterium huguangmaarense</name>
    <dbReference type="NCBI Taxonomy" id="1652028"/>
    <lineage>
        <taxon>Bacteria</taxon>
        <taxon>Bacillati</taxon>
        <taxon>Actinomycetota</taxon>
        <taxon>Actinomycetes</taxon>
        <taxon>Micrococcales</taxon>
        <taxon>Dermabacteraceae</taxon>
        <taxon>Brachybacterium</taxon>
    </lineage>
</organism>
<dbReference type="InterPro" id="IPR037138">
    <property type="entry name" value="His_deacetylse_dom_sf"/>
</dbReference>
<name>A0ABY6G255_9MICO</name>
<protein>
    <recommendedName>
        <fullName evidence="3">Acetoin utilization protein AcuC</fullName>
    </recommendedName>
</protein>
<evidence type="ECO:0000256" key="2">
    <source>
        <dbReference type="ARBA" id="ARBA00005947"/>
    </source>
</evidence>
<dbReference type="InterPro" id="IPR000286">
    <property type="entry name" value="HDACs"/>
</dbReference>
<dbReference type="CDD" id="cd09994">
    <property type="entry name" value="HDAC_AcuC_like"/>
    <property type="match status" value="1"/>
</dbReference>
<keyword evidence="8" id="KW-1185">Reference proteome</keyword>
<dbReference type="RefSeq" id="WP_263594258.1">
    <property type="nucleotide sequence ID" value="NZ_CP107020.1"/>
</dbReference>
<dbReference type="InterPro" id="IPR023696">
    <property type="entry name" value="Ureohydrolase_dom_sf"/>
</dbReference>
<gene>
    <name evidence="7" type="ORF">BRM3_01010</name>
</gene>
<dbReference type="Proteomes" id="UP001164305">
    <property type="component" value="Chromosome"/>
</dbReference>
<dbReference type="InterPro" id="IPR003085">
    <property type="entry name" value="AcuC"/>
</dbReference>
<dbReference type="EMBL" id="CP107020">
    <property type="protein sequence ID" value="UYG17049.1"/>
    <property type="molecule type" value="Genomic_DNA"/>
</dbReference>
<dbReference type="Gene3D" id="3.40.800.20">
    <property type="entry name" value="Histone deacetylase domain"/>
    <property type="match status" value="1"/>
</dbReference>
<evidence type="ECO:0000313" key="8">
    <source>
        <dbReference type="Proteomes" id="UP001164305"/>
    </source>
</evidence>
<sequence length="422" mass="44809">MSSPESPRPGASRAQREAAPDRTAVVWEDALAAYDFGAGHPMSPVRLELTAELCRASGLFDRDDVSLLPAPVASDDQLRAVHDDEFVAAVRAASDPVTRPAETELAPYGLGSEDTPVFTGIHDASARLVGGTLQAVEAIESGAVRRAVNFSGGMHHARASQAAGFCVYNDAAIGILHALALGEQRIVYVDLDVHHGDGVERALWDEPRAVTVSLHESGELLFPWTGFVQDTGGPGAPGSAVNVPLPAHTTSEGWLRAIDAVVPALVRAIRPTLLVTQHGADTHRDDPLADLAVTVEAQQAAMAMMRDLAEEVCGGRWLALGGGGYSVTDVVPRSWTNLVATAIGEPIDPSRPLPAEYVARVGELARAHGLALPHHLVRHGDGSTPVLRPWAAGFDPGDDLDRRIQAARRVAFPEWGLDPYYD</sequence>
<keyword evidence="4" id="KW-0006">Acetoin catabolism</keyword>
<dbReference type="PRINTS" id="PR01270">
    <property type="entry name" value="HDASUPER"/>
</dbReference>
<evidence type="ECO:0000256" key="3">
    <source>
        <dbReference type="ARBA" id="ARBA00020218"/>
    </source>
</evidence>
<feature type="region of interest" description="Disordered" evidence="5">
    <location>
        <begin position="1"/>
        <end position="22"/>
    </location>
</feature>
<evidence type="ECO:0000256" key="4">
    <source>
        <dbReference type="ARBA" id="ARBA00022627"/>
    </source>
</evidence>
<reference evidence="7" key="1">
    <citation type="submission" date="2022-10" db="EMBL/GenBank/DDBJ databases">
        <title>Whole-Genome Sequencing of Brachybacterium huguangmaarense BRM-3, Isolated from Betula schmidtii.</title>
        <authorList>
            <person name="Haam D."/>
        </authorList>
    </citation>
    <scope>NUCLEOTIDE SEQUENCE</scope>
    <source>
        <strain evidence="7">BRM-3</strain>
    </source>
</reference>
<proteinExistence type="inferred from homology"/>
<feature type="domain" description="Histone deacetylase" evidence="6">
    <location>
        <begin position="40"/>
        <end position="341"/>
    </location>
</feature>
<evidence type="ECO:0000313" key="7">
    <source>
        <dbReference type="EMBL" id="UYG17049.1"/>
    </source>
</evidence>
<dbReference type="PANTHER" id="PTHR10625:SF10">
    <property type="entry name" value="HISTONE DEACETYLASE HDAC1"/>
    <property type="match status" value="1"/>
</dbReference>